<dbReference type="Gene3D" id="3.40.50.720">
    <property type="entry name" value="NAD(P)-binding Rossmann-like Domain"/>
    <property type="match status" value="1"/>
</dbReference>
<sequence>MDNSAECGGIGTQGPSLINAALEDAAYQVRALARNPSGEKVENLRARGVEVVQADVNDEQSLANTFEMKDYRGSSAIFGVTGFFEPFANHGPEKAVEIEAAQGISIAKAAARVTKDKWKVPHFVAKNQVDDYIRQDKARLAKTTFFWITFYGNNFSKTLGNYVQLSPAAPPTPIKTIGSPLANIGIFALAIFKQPQKTPLGKFVVASVVHWAAVTEDFSSVWPGWGMNMGSMIKRWDEIKERSWPGEDGLLTKDDLGLSAEKFVDFKGTLAEMDWNALL</sequence>
<dbReference type="Pfam" id="PF05368">
    <property type="entry name" value="NmrA"/>
    <property type="match status" value="1"/>
</dbReference>
<evidence type="ECO:0000313" key="4">
    <source>
        <dbReference type="EMBL" id="KAH7258798.1"/>
    </source>
</evidence>
<evidence type="ECO:0000313" key="5">
    <source>
        <dbReference type="Proteomes" id="UP000736672"/>
    </source>
</evidence>
<comment type="caution">
    <text evidence="4">The sequence shown here is derived from an EMBL/GenBank/DDBJ whole genome shotgun (WGS) entry which is preliminary data.</text>
</comment>
<comment type="similarity">
    <text evidence="1">Belongs to the NmrA-type oxidoreductase family.</text>
</comment>
<accession>A0A9P9HJH7</accession>
<dbReference type="PANTHER" id="PTHR42748">
    <property type="entry name" value="NITROGEN METABOLITE REPRESSION PROTEIN NMRA FAMILY MEMBER"/>
    <property type="match status" value="1"/>
</dbReference>
<evidence type="ECO:0000256" key="2">
    <source>
        <dbReference type="ARBA" id="ARBA00022857"/>
    </source>
</evidence>
<proteinExistence type="inferred from homology"/>
<keyword evidence="5" id="KW-1185">Reference proteome</keyword>
<reference evidence="4" key="1">
    <citation type="journal article" date="2021" name="Nat. Commun.">
        <title>Genetic determinants of endophytism in the Arabidopsis root mycobiome.</title>
        <authorList>
            <person name="Mesny F."/>
            <person name="Miyauchi S."/>
            <person name="Thiergart T."/>
            <person name="Pickel B."/>
            <person name="Atanasova L."/>
            <person name="Karlsson M."/>
            <person name="Huettel B."/>
            <person name="Barry K.W."/>
            <person name="Haridas S."/>
            <person name="Chen C."/>
            <person name="Bauer D."/>
            <person name="Andreopoulos W."/>
            <person name="Pangilinan J."/>
            <person name="LaButti K."/>
            <person name="Riley R."/>
            <person name="Lipzen A."/>
            <person name="Clum A."/>
            <person name="Drula E."/>
            <person name="Henrissat B."/>
            <person name="Kohler A."/>
            <person name="Grigoriev I.V."/>
            <person name="Martin F.M."/>
            <person name="Hacquard S."/>
        </authorList>
    </citation>
    <scope>NUCLEOTIDE SEQUENCE</scope>
    <source>
        <strain evidence="4">FSSC 5 MPI-SDFR-AT-0091</strain>
    </source>
</reference>
<dbReference type="InterPro" id="IPR036291">
    <property type="entry name" value="NAD(P)-bd_dom_sf"/>
</dbReference>
<name>A0A9P9HJH7_FUSSL</name>
<protein>
    <submittedName>
        <fullName evidence="4">NmrA-like family protein-like protein</fullName>
    </submittedName>
</protein>
<dbReference type="Proteomes" id="UP000736672">
    <property type="component" value="Unassembled WGS sequence"/>
</dbReference>
<organism evidence="4 5">
    <name type="scientific">Fusarium solani</name>
    <name type="common">Filamentous fungus</name>
    <dbReference type="NCBI Taxonomy" id="169388"/>
    <lineage>
        <taxon>Eukaryota</taxon>
        <taxon>Fungi</taxon>
        <taxon>Dikarya</taxon>
        <taxon>Ascomycota</taxon>
        <taxon>Pezizomycotina</taxon>
        <taxon>Sordariomycetes</taxon>
        <taxon>Hypocreomycetidae</taxon>
        <taxon>Hypocreales</taxon>
        <taxon>Nectriaceae</taxon>
        <taxon>Fusarium</taxon>
        <taxon>Fusarium solani species complex</taxon>
    </lineage>
</organism>
<evidence type="ECO:0000259" key="3">
    <source>
        <dbReference type="Pfam" id="PF05368"/>
    </source>
</evidence>
<gene>
    <name evidence="4" type="ORF">B0J15DRAFT_512651</name>
</gene>
<dbReference type="PANTHER" id="PTHR42748:SF28">
    <property type="entry name" value="NMRA-LIKE DOMAIN-CONTAINING PROTEIN"/>
    <property type="match status" value="1"/>
</dbReference>
<dbReference type="GO" id="GO:0005634">
    <property type="term" value="C:nucleus"/>
    <property type="evidence" value="ECO:0007669"/>
    <property type="project" value="TreeGrafter"/>
</dbReference>
<keyword evidence="2" id="KW-0521">NADP</keyword>
<evidence type="ECO:0000256" key="1">
    <source>
        <dbReference type="ARBA" id="ARBA00006328"/>
    </source>
</evidence>
<feature type="domain" description="NmrA-like" evidence="3">
    <location>
        <begin position="8"/>
        <end position="205"/>
    </location>
</feature>
<dbReference type="AlphaFoldDB" id="A0A9P9HJH7"/>
<dbReference type="InterPro" id="IPR051164">
    <property type="entry name" value="NmrA-like_oxidored"/>
</dbReference>
<dbReference type="OrthoDB" id="300709at2759"/>
<dbReference type="SUPFAM" id="SSF51735">
    <property type="entry name" value="NAD(P)-binding Rossmann-fold domains"/>
    <property type="match status" value="1"/>
</dbReference>
<dbReference type="InterPro" id="IPR008030">
    <property type="entry name" value="NmrA-like"/>
</dbReference>
<dbReference type="EMBL" id="JAGTJS010000009">
    <property type="protein sequence ID" value="KAH7258798.1"/>
    <property type="molecule type" value="Genomic_DNA"/>
</dbReference>